<accession>W9UQK5</accession>
<proteinExistence type="predicted"/>
<dbReference type="AlphaFoldDB" id="W9UQK5"/>
<keyword evidence="1" id="KW-0472">Membrane</keyword>
<dbReference type="STRING" id="1229521.D791_03507"/>
<evidence type="ECO:0000256" key="1">
    <source>
        <dbReference type="SAM" id="Phobius"/>
    </source>
</evidence>
<feature type="transmembrane region" description="Helical" evidence="1">
    <location>
        <begin position="129"/>
        <end position="154"/>
    </location>
</feature>
<feature type="transmembrane region" description="Helical" evidence="1">
    <location>
        <begin position="190"/>
        <end position="211"/>
    </location>
</feature>
<dbReference type="PATRIC" id="fig|1229521.3.peg.3539"/>
<keyword evidence="1" id="KW-1133">Transmembrane helix</keyword>
<dbReference type="Proteomes" id="UP000019464">
    <property type="component" value="Unassembled WGS sequence"/>
</dbReference>
<reference evidence="3" key="1">
    <citation type="submission" date="2012-11" db="EMBL/GenBank/DDBJ databases">
        <authorList>
            <person name="Singh A."/>
            <person name="Pinnaka A.K."/>
            <person name="Vaidya B."/>
        </authorList>
    </citation>
    <scope>NUCLEOTIDE SEQUENCE [LARGE SCALE GENOMIC DNA]</scope>
    <source>
        <strain evidence="3">AK23</strain>
    </source>
</reference>
<feature type="transmembrane region" description="Helical" evidence="1">
    <location>
        <begin position="42"/>
        <end position="61"/>
    </location>
</feature>
<keyword evidence="1" id="KW-0812">Transmembrane</keyword>
<feature type="transmembrane region" description="Helical" evidence="1">
    <location>
        <begin position="67"/>
        <end position="88"/>
    </location>
</feature>
<keyword evidence="3" id="KW-1185">Reference proteome</keyword>
<evidence type="ECO:0000313" key="3">
    <source>
        <dbReference type="Proteomes" id="UP000019464"/>
    </source>
</evidence>
<evidence type="ECO:0000313" key="2">
    <source>
        <dbReference type="EMBL" id="EXJ09503.1"/>
    </source>
</evidence>
<reference evidence="2 3" key="2">
    <citation type="journal article" date="2015" name="Syst. Appl. Microbiol.">
        <title>Nitrincola nitratireducens sp. nov. isolated from a haloalkaline crater lake.</title>
        <authorList>
            <person name="Singh A."/>
            <person name="Vaidya B."/>
            <person name="Tanuku N.R."/>
            <person name="Pinnaka A.K."/>
        </authorList>
    </citation>
    <scope>NUCLEOTIDE SEQUENCE [LARGE SCALE GENOMIC DNA]</scope>
    <source>
        <strain evidence="2 3">AK23</strain>
    </source>
</reference>
<name>W9UQK5_9GAMM</name>
<dbReference type="EMBL" id="AONB01000023">
    <property type="protein sequence ID" value="EXJ09503.1"/>
    <property type="molecule type" value="Genomic_DNA"/>
</dbReference>
<feature type="transmembrane region" description="Helical" evidence="1">
    <location>
        <begin position="14"/>
        <end position="35"/>
    </location>
</feature>
<sequence>MAFTLFNVSYSSSVLYVVLVLIEKLALVVGVSKFFSVPLVRYWVVGVSTVAVLWAMAQPLLVSIPSLHTLGICFFNALALAVVWGMVVRSKLSLHPAIRFAILTATALLLLHWLAYVPVSRLLYPPWHVYAFAFGTILLVLQYLALLAAVFSLFHQRLLESEAEALDLAYRDPLTGLNNKRYMDVIFDKVLLLASRLISLWRFAILTLISLNR</sequence>
<protein>
    <submittedName>
        <fullName evidence="2">Uncharacterized protein</fullName>
    </submittedName>
</protein>
<comment type="caution">
    <text evidence="2">The sequence shown here is derived from an EMBL/GenBank/DDBJ whole genome shotgun (WGS) entry which is preliminary data.</text>
</comment>
<feature type="transmembrane region" description="Helical" evidence="1">
    <location>
        <begin position="100"/>
        <end position="117"/>
    </location>
</feature>
<gene>
    <name evidence="2" type="ORF">D791_03507</name>
</gene>
<organism evidence="2 3">
    <name type="scientific">Nitrincola nitratireducens</name>
    <dbReference type="NCBI Taxonomy" id="1229521"/>
    <lineage>
        <taxon>Bacteria</taxon>
        <taxon>Pseudomonadati</taxon>
        <taxon>Pseudomonadota</taxon>
        <taxon>Gammaproteobacteria</taxon>
        <taxon>Oceanospirillales</taxon>
        <taxon>Oceanospirillaceae</taxon>
        <taxon>Nitrincola</taxon>
    </lineage>
</organism>